<name>A0A6A8AAY6_9HYPH</name>
<feature type="binding site" evidence="9">
    <location>
        <position position="107"/>
    </location>
    <ligand>
        <name>Mg(2+)</name>
        <dbReference type="ChEBI" id="CHEBI:18420"/>
        <label>1</label>
    </ligand>
</feature>
<evidence type="ECO:0000256" key="10">
    <source>
        <dbReference type="PIRSR" id="PIRSR604385-3"/>
    </source>
</evidence>
<dbReference type="GO" id="GO:0019693">
    <property type="term" value="P:ribose phosphate metabolic process"/>
    <property type="evidence" value="ECO:0007669"/>
    <property type="project" value="TreeGrafter"/>
</dbReference>
<comment type="similarity">
    <text evidence="3">Belongs to the Nudix hydrolase family. NudK subfamily.</text>
</comment>
<evidence type="ECO:0000256" key="5">
    <source>
        <dbReference type="ARBA" id="ARBA00016377"/>
    </source>
</evidence>
<feature type="short sequence motif" description="Nudix box" evidence="10">
    <location>
        <begin position="92"/>
        <end position="114"/>
    </location>
</feature>
<dbReference type="InterPro" id="IPR000086">
    <property type="entry name" value="NUDIX_hydrolase_dom"/>
</dbReference>
<dbReference type="InterPro" id="IPR004385">
    <property type="entry name" value="NDP_pyrophosphatase"/>
</dbReference>
<dbReference type="GO" id="GO:0046872">
    <property type="term" value="F:metal ion binding"/>
    <property type="evidence" value="ECO:0007669"/>
    <property type="project" value="UniProtKB-KW"/>
</dbReference>
<keyword evidence="6" id="KW-0378">Hydrolase</keyword>
<keyword evidence="9" id="KW-0460">Magnesium</keyword>
<evidence type="ECO:0000256" key="6">
    <source>
        <dbReference type="ARBA" id="ARBA00022801"/>
    </source>
</evidence>
<protein>
    <recommendedName>
        <fullName evidence="5">GDP-mannose pyrophosphatase</fullName>
    </recommendedName>
    <alternativeName>
        <fullName evidence="7">GDP-mannose hydrolase</fullName>
    </alternativeName>
    <alternativeName>
        <fullName evidence="8">GDPMK</fullName>
    </alternativeName>
</protein>
<feature type="domain" description="Nudix hydrolase" evidence="11">
    <location>
        <begin position="50"/>
        <end position="189"/>
    </location>
</feature>
<evidence type="ECO:0000256" key="7">
    <source>
        <dbReference type="ARBA" id="ARBA00032162"/>
    </source>
</evidence>
<feature type="binding site" evidence="9">
    <location>
        <position position="91"/>
    </location>
    <ligand>
        <name>Mg(2+)</name>
        <dbReference type="ChEBI" id="CHEBI:18420"/>
        <label>1</label>
    </ligand>
</feature>
<evidence type="ECO:0000256" key="3">
    <source>
        <dbReference type="ARBA" id="ARBA00007275"/>
    </source>
</evidence>
<comment type="cofactor">
    <cofactor evidence="2 9">
        <name>Mg(2+)</name>
        <dbReference type="ChEBI" id="CHEBI:18420"/>
    </cofactor>
</comment>
<evidence type="ECO:0000256" key="9">
    <source>
        <dbReference type="PIRSR" id="PIRSR604385-2"/>
    </source>
</evidence>
<evidence type="ECO:0000313" key="13">
    <source>
        <dbReference type="Proteomes" id="UP000435138"/>
    </source>
</evidence>
<dbReference type="PANTHER" id="PTHR11839">
    <property type="entry name" value="UDP/ADP-SUGAR PYROPHOSPHATASE"/>
    <property type="match status" value="1"/>
</dbReference>
<dbReference type="GO" id="GO:0006753">
    <property type="term" value="P:nucleoside phosphate metabolic process"/>
    <property type="evidence" value="ECO:0007669"/>
    <property type="project" value="TreeGrafter"/>
</dbReference>
<dbReference type="NCBIfam" id="TIGR00052">
    <property type="entry name" value="nudix-type nucleoside diphosphatase, YffH/AdpP family"/>
    <property type="match status" value="1"/>
</dbReference>
<reference evidence="12 13" key="1">
    <citation type="submission" date="2019-11" db="EMBL/GenBank/DDBJ databases">
        <title>Genome analysis of Rhizobacterium cereale a novel genus and species isolated from maize roots in North Spain.</title>
        <authorList>
            <person name="Menendez E."/>
            <person name="Flores-Felix J.D."/>
            <person name="Ramirez-Bahena M.-H."/>
            <person name="Igual J.M."/>
            <person name="Garcia-Fraile P."/>
            <person name="Peix A."/>
            <person name="Velazquez E."/>
        </authorList>
    </citation>
    <scope>NUCLEOTIDE SEQUENCE [LARGE SCALE GENOMIC DNA]</scope>
    <source>
        <strain evidence="12 13">RZME27</strain>
    </source>
</reference>
<evidence type="ECO:0000256" key="8">
    <source>
        <dbReference type="ARBA" id="ARBA00032272"/>
    </source>
</evidence>
<dbReference type="InterPro" id="IPR015797">
    <property type="entry name" value="NUDIX_hydrolase-like_dom_sf"/>
</dbReference>
<evidence type="ECO:0000256" key="1">
    <source>
        <dbReference type="ARBA" id="ARBA00000847"/>
    </source>
</evidence>
<organism evidence="12 13">
    <name type="scientific">Endobacterium cereale</name>
    <dbReference type="NCBI Taxonomy" id="2663029"/>
    <lineage>
        <taxon>Bacteria</taxon>
        <taxon>Pseudomonadati</taxon>
        <taxon>Pseudomonadota</taxon>
        <taxon>Alphaproteobacteria</taxon>
        <taxon>Hyphomicrobiales</taxon>
        <taxon>Rhizobiaceae</taxon>
        <taxon>Endobacterium</taxon>
    </lineage>
</organism>
<sequence length="206" mass="22404">MIDIDTSEAERVRLVGREMIYKGFLTLERLTFEQRMPDGSLVTIHREIHDHGSAAAILLHNPDDDTVVLVRQFRAGAFANGDAAFLLELPAGLIDEGEAPAEAVIREAMEETGYDITTAHHICDMHPTPGTLTEKLSLFAASVDTGKKTGQGGGLVGEGEDIEVVTLPLEEAYRMIATGEITDAKTIIALQWAMINRNKLSSGNFD</sequence>
<dbReference type="RefSeq" id="WP_153356897.1">
    <property type="nucleotide sequence ID" value="NZ_JAYKOO010000002.1"/>
</dbReference>
<dbReference type="PROSITE" id="PS00893">
    <property type="entry name" value="NUDIX_BOX"/>
    <property type="match status" value="1"/>
</dbReference>
<dbReference type="AlphaFoldDB" id="A0A6A8AAY6"/>
<feature type="binding site" evidence="9">
    <location>
        <position position="160"/>
    </location>
    <ligand>
        <name>Mg(2+)</name>
        <dbReference type="ChEBI" id="CHEBI:18420"/>
        <label>1</label>
    </ligand>
</feature>
<feature type="binding site" evidence="9">
    <location>
        <position position="111"/>
    </location>
    <ligand>
        <name>Mg(2+)</name>
        <dbReference type="ChEBI" id="CHEBI:18420"/>
        <label>1</label>
    </ligand>
</feature>
<gene>
    <name evidence="12" type="ORF">GAO09_20680</name>
</gene>
<comment type="catalytic activity">
    <reaction evidence="1">
        <text>GDP-alpha-D-mannose + H2O = alpha-D-mannose 1-phosphate + GMP + 2 H(+)</text>
        <dbReference type="Rhea" id="RHEA:27978"/>
        <dbReference type="ChEBI" id="CHEBI:15377"/>
        <dbReference type="ChEBI" id="CHEBI:15378"/>
        <dbReference type="ChEBI" id="CHEBI:57527"/>
        <dbReference type="ChEBI" id="CHEBI:58115"/>
        <dbReference type="ChEBI" id="CHEBI:58409"/>
    </reaction>
</comment>
<dbReference type="PANTHER" id="PTHR11839:SF18">
    <property type="entry name" value="NUDIX HYDROLASE DOMAIN-CONTAINING PROTEIN"/>
    <property type="match status" value="1"/>
</dbReference>
<dbReference type="PROSITE" id="PS51462">
    <property type="entry name" value="NUDIX"/>
    <property type="match status" value="1"/>
</dbReference>
<evidence type="ECO:0000259" key="11">
    <source>
        <dbReference type="PROSITE" id="PS51462"/>
    </source>
</evidence>
<dbReference type="InterPro" id="IPR020084">
    <property type="entry name" value="NUDIX_hydrolase_CS"/>
</dbReference>
<dbReference type="GO" id="GO:0005829">
    <property type="term" value="C:cytosol"/>
    <property type="evidence" value="ECO:0007669"/>
    <property type="project" value="TreeGrafter"/>
</dbReference>
<dbReference type="Proteomes" id="UP000435138">
    <property type="component" value="Unassembled WGS sequence"/>
</dbReference>
<keyword evidence="9" id="KW-0479">Metal-binding</keyword>
<dbReference type="SUPFAM" id="SSF55811">
    <property type="entry name" value="Nudix"/>
    <property type="match status" value="1"/>
</dbReference>
<evidence type="ECO:0000313" key="12">
    <source>
        <dbReference type="EMBL" id="MQY48453.1"/>
    </source>
</evidence>
<dbReference type="GO" id="GO:0019144">
    <property type="term" value="F:ADP-sugar diphosphatase activity"/>
    <property type="evidence" value="ECO:0007669"/>
    <property type="project" value="TreeGrafter"/>
</dbReference>
<comment type="caution">
    <text evidence="12">The sequence shown here is derived from an EMBL/GenBank/DDBJ whole genome shotgun (WGS) entry which is preliminary data.</text>
</comment>
<accession>A0A6A8AAY6</accession>
<dbReference type="Pfam" id="PF00293">
    <property type="entry name" value="NUDIX"/>
    <property type="match status" value="1"/>
</dbReference>
<dbReference type="Gene3D" id="3.90.79.10">
    <property type="entry name" value="Nucleoside Triphosphate Pyrophosphohydrolase"/>
    <property type="match status" value="1"/>
</dbReference>
<keyword evidence="13" id="KW-1185">Reference proteome</keyword>
<dbReference type="EMBL" id="WIXI01000048">
    <property type="protein sequence ID" value="MQY48453.1"/>
    <property type="molecule type" value="Genomic_DNA"/>
</dbReference>
<evidence type="ECO:0000256" key="4">
    <source>
        <dbReference type="ARBA" id="ARBA00011738"/>
    </source>
</evidence>
<comment type="subunit">
    <text evidence="4">Homodimer.</text>
</comment>
<evidence type="ECO:0000256" key="2">
    <source>
        <dbReference type="ARBA" id="ARBA00001946"/>
    </source>
</evidence>
<proteinExistence type="inferred from homology"/>